<dbReference type="AlphaFoldDB" id="A0A4U8YY48"/>
<gene>
    <name evidence="2" type="ORF">MTUNDRAET4_0779</name>
</gene>
<organism evidence="2 3">
    <name type="scientific">Methylocella tundrae</name>
    <dbReference type="NCBI Taxonomy" id="227605"/>
    <lineage>
        <taxon>Bacteria</taxon>
        <taxon>Pseudomonadati</taxon>
        <taxon>Pseudomonadota</taxon>
        <taxon>Alphaproteobacteria</taxon>
        <taxon>Hyphomicrobiales</taxon>
        <taxon>Beijerinckiaceae</taxon>
        <taxon>Methylocella</taxon>
    </lineage>
</organism>
<evidence type="ECO:0000256" key="1">
    <source>
        <dbReference type="SAM" id="MobiDB-lite"/>
    </source>
</evidence>
<evidence type="ECO:0000313" key="3">
    <source>
        <dbReference type="Proteomes" id="UP000294360"/>
    </source>
</evidence>
<reference evidence="2 3" key="1">
    <citation type="submission" date="2019-03" db="EMBL/GenBank/DDBJ databases">
        <authorList>
            <person name="Kox A.R. M."/>
        </authorList>
    </citation>
    <scope>NUCLEOTIDE SEQUENCE [LARGE SCALE GENOMIC DNA]</scope>
    <source>
        <strain evidence="2">MTUNDRAET4 annotated genome</strain>
    </source>
</reference>
<protein>
    <submittedName>
        <fullName evidence="2">Uncharacterized protein</fullName>
    </submittedName>
</protein>
<dbReference type="EMBL" id="LR536450">
    <property type="protein sequence ID" value="VFU07672.1"/>
    <property type="molecule type" value="Genomic_DNA"/>
</dbReference>
<proteinExistence type="predicted"/>
<name>A0A4U8YY48_METTU</name>
<dbReference type="Proteomes" id="UP000294360">
    <property type="component" value="Chromosome"/>
</dbReference>
<sequence>MRQGSMRTEPHAADDPSYQGYVGRPRQNAASLQQAIAGADSAPLTGSLGRFFAYSFLRRRTVQYNEKQRFGNQAF</sequence>
<feature type="region of interest" description="Disordered" evidence="1">
    <location>
        <begin position="1"/>
        <end position="26"/>
    </location>
</feature>
<evidence type="ECO:0000313" key="2">
    <source>
        <dbReference type="EMBL" id="VFU07672.1"/>
    </source>
</evidence>
<accession>A0A4U8YY48</accession>
<dbReference type="KEGG" id="mtun:MTUNDRAET4_0779"/>